<dbReference type="SUPFAM" id="SSF53098">
    <property type="entry name" value="Ribonuclease H-like"/>
    <property type="match status" value="1"/>
</dbReference>
<protein>
    <submittedName>
        <fullName evidence="2">3'-5' exonuclease</fullName>
        <ecNumber evidence="2">3.1.-.-</ecNumber>
    </submittedName>
</protein>
<dbReference type="GO" id="GO:0004527">
    <property type="term" value="F:exonuclease activity"/>
    <property type="evidence" value="ECO:0007669"/>
    <property type="project" value="UniProtKB-KW"/>
</dbReference>
<dbReference type="InterPro" id="IPR036397">
    <property type="entry name" value="RNaseH_sf"/>
</dbReference>
<keyword evidence="2" id="KW-0269">Exonuclease</keyword>
<dbReference type="InterPro" id="IPR012337">
    <property type="entry name" value="RNaseH-like_sf"/>
</dbReference>
<keyword evidence="3" id="KW-1185">Reference proteome</keyword>
<proteinExistence type="predicted"/>
<dbReference type="Pfam" id="PF16473">
    <property type="entry name" value="Rv2179c-like"/>
    <property type="match status" value="1"/>
</dbReference>
<dbReference type="Proteomes" id="UP001223214">
    <property type="component" value="Unassembled WGS sequence"/>
</dbReference>
<comment type="caution">
    <text evidence="2">The sequence shown here is derived from an EMBL/GenBank/DDBJ whole genome shotgun (WGS) entry which is preliminary data.</text>
</comment>
<accession>A0AAP4D4G6</accession>
<evidence type="ECO:0000313" key="3">
    <source>
        <dbReference type="Proteomes" id="UP001223214"/>
    </source>
</evidence>
<dbReference type="GO" id="GO:0003676">
    <property type="term" value="F:nucleic acid binding"/>
    <property type="evidence" value="ECO:0007669"/>
    <property type="project" value="InterPro"/>
</dbReference>
<gene>
    <name evidence="2" type="ORF">QQF32_13430</name>
</gene>
<evidence type="ECO:0000259" key="1">
    <source>
        <dbReference type="Pfam" id="PF16473"/>
    </source>
</evidence>
<reference evidence="2 3" key="1">
    <citation type="submission" date="2023-06" db="EMBL/GenBank/DDBJ databases">
        <title>Identification and characterization of antibiotic-resistant Gram-negative bacteria.</title>
        <authorList>
            <person name="Cho G.-S."/>
            <person name="Lee J."/>
            <person name="Tai E."/>
            <person name="Jeong S."/>
            <person name="Kim I."/>
            <person name="Kim B.-E."/>
            <person name="Jeong M.-I."/>
            <person name="Oh K.-K."/>
            <person name="Franz C.M.A.P."/>
        </authorList>
    </citation>
    <scope>NUCLEOTIDE SEQUENCE [LARGE SCALE GENOMIC DNA]</scope>
    <source>
        <strain evidence="2 3">V106_12</strain>
    </source>
</reference>
<evidence type="ECO:0000313" key="2">
    <source>
        <dbReference type="EMBL" id="MDK9364199.1"/>
    </source>
</evidence>
<sequence>MNHLMLDLETMGNKPNAPIVAIGAVFFTPETGELGHEFYTAVNLSSEMEMGAQPDGDTIIWWLKQSPEARSAICVDEAQHIANALSQLSTFIIQHSENPDYLKVWGNGANFDNVILRGAYDRCGHICPWKFWNDSDVRTMVMLGRNLGFDPKRHMPFDGVAHNALADAVHQAKYISAIWQRLLPQVRNDD</sequence>
<name>A0AAP4D4G6_9ENTR</name>
<dbReference type="AlphaFoldDB" id="A0AAP4D4G6"/>
<keyword evidence="2" id="KW-0540">Nuclease</keyword>
<dbReference type="InterPro" id="IPR033390">
    <property type="entry name" value="Rv2179c-like"/>
</dbReference>
<dbReference type="EC" id="3.1.-.-" evidence="2"/>
<keyword evidence="2" id="KW-0378">Hydrolase</keyword>
<organism evidence="2 3">
    <name type="scientific">Lelliottia wanjuensis</name>
    <dbReference type="NCBI Taxonomy" id="3050585"/>
    <lineage>
        <taxon>Bacteria</taxon>
        <taxon>Pseudomonadati</taxon>
        <taxon>Pseudomonadota</taxon>
        <taxon>Gammaproteobacteria</taxon>
        <taxon>Enterobacterales</taxon>
        <taxon>Enterobacteriaceae</taxon>
        <taxon>Lelliottia</taxon>
    </lineage>
</organism>
<feature type="domain" description="3'-5' exoribonuclease Rv2179c-like" evidence="1">
    <location>
        <begin position="2"/>
        <end position="179"/>
    </location>
</feature>
<dbReference type="EMBL" id="JASSOM010000056">
    <property type="protein sequence ID" value="MDK9364199.1"/>
    <property type="molecule type" value="Genomic_DNA"/>
</dbReference>
<dbReference type="RefSeq" id="WP_285149502.1">
    <property type="nucleotide sequence ID" value="NZ_JASSOM010000056.1"/>
</dbReference>
<dbReference type="Gene3D" id="3.30.420.10">
    <property type="entry name" value="Ribonuclease H-like superfamily/Ribonuclease H"/>
    <property type="match status" value="1"/>
</dbReference>